<dbReference type="AlphaFoldDB" id="X1FCP2"/>
<accession>X1FCP2</accession>
<gene>
    <name evidence="1" type="ORF">S03H2_08347</name>
</gene>
<reference evidence="1" key="1">
    <citation type="journal article" date="2014" name="Front. Microbiol.">
        <title>High frequency of phylogenetically diverse reductive dehalogenase-homologous genes in deep subseafloor sedimentary metagenomes.</title>
        <authorList>
            <person name="Kawai M."/>
            <person name="Futagami T."/>
            <person name="Toyoda A."/>
            <person name="Takaki Y."/>
            <person name="Nishi S."/>
            <person name="Hori S."/>
            <person name="Arai W."/>
            <person name="Tsubouchi T."/>
            <person name="Morono Y."/>
            <person name="Uchiyama I."/>
            <person name="Ito T."/>
            <person name="Fujiyama A."/>
            <person name="Inagaki F."/>
            <person name="Takami H."/>
        </authorList>
    </citation>
    <scope>NUCLEOTIDE SEQUENCE</scope>
    <source>
        <strain evidence="1">Expedition CK06-06</strain>
    </source>
</reference>
<evidence type="ECO:0008006" key="2">
    <source>
        <dbReference type="Google" id="ProtNLM"/>
    </source>
</evidence>
<dbReference type="SUPFAM" id="SSF46785">
    <property type="entry name" value="Winged helix' DNA-binding domain"/>
    <property type="match status" value="1"/>
</dbReference>
<dbReference type="InterPro" id="IPR036390">
    <property type="entry name" value="WH_DNA-bd_sf"/>
</dbReference>
<dbReference type="Gene3D" id="3.40.50.300">
    <property type="entry name" value="P-loop containing nucleotide triphosphate hydrolases"/>
    <property type="match status" value="1"/>
</dbReference>
<comment type="caution">
    <text evidence="1">The sequence shown here is derived from an EMBL/GenBank/DDBJ whole genome shotgun (WGS) entry which is preliminary data.</text>
</comment>
<sequence>FGKIVVEPGAVLYLALEDTFRRLQQRLITMTADGGVASPDLHLYTEWPHMDADGLEMLEEKIKSIPNLRLVIIDTLAKFKPPKPKNMTLYDFDYSVVSRITQVAQNNNVCIIIVHHMRKMESEDRFDDISGSFGVTGAADATALLLRTIGQADAELRINGRDLEPEEIALKFDSQYLSWNIIGKMDDILSTDNKQKVFTAIHQSSEPITPKQVAEKTRIHQKYAQRLMVQLVKEGNLKKVGHGKYKVPTIMEG</sequence>
<proteinExistence type="predicted"/>
<evidence type="ECO:0000313" key="1">
    <source>
        <dbReference type="EMBL" id="GAH18488.1"/>
    </source>
</evidence>
<organism evidence="1">
    <name type="scientific">marine sediment metagenome</name>
    <dbReference type="NCBI Taxonomy" id="412755"/>
    <lineage>
        <taxon>unclassified sequences</taxon>
        <taxon>metagenomes</taxon>
        <taxon>ecological metagenomes</taxon>
    </lineage>
</organism>
<dbReference type="Gene3D" id="1.10.10.10">
    <property type="entry name" value="Winged helix-like DNA-binding domain superfamily/Winged helix DNA-binding domain"/>
    <property type="match status" value="1"/>
</dbReference>
<name>X1FCP2_9ZZZZ</name>
<dbReference type="Pfam" id="PF13481">
    <property type="entry name" value="AAA_25"/>
    <property type="match status" value="1"/>
</dbReference>
<dbReference type="SUPFAM" id="SSF52540">
    <property type="entry name" value="P-loop containing nucleoside triphosphate hydrolases"/>
    <property type="match status" value="1"/>
</dbReference>
<dbReference type="InterPro" id="IPR027417">
    <property type="entry name" value="P-loop_NTPase"/>
</dbReference>
<feature type="non-terminal residue" evidence="1">
    <location>
        <position position="1"/>
    </location>
</feature>
<protein>
    <recommendedName>
        <fullName evidence="2">AAA family ATPase</fullName>
    </recommendedName>
</protein>
<dbReference type="InterPro" id="IPR036388">
    <property type="entry name" value="WH-like_DNA-bd_sf"/>
</dbReference>
<dbReference type="EMBL" id="BARU01004045">
    <property type="protein sequence ID" value="GAH18488.1"/>
    <property type="molecule type" value="Genomic_DNA"/>
</dbReference>